<sequence>MIVNSQPTPARNQTQDRSMIDLKETVAFLKAEVTLLKSNSCKVNESMGTLHNDLHTVKSELQSCSNIISKHLDVSNSNSDNLVLSIGILAISRTLIKLEKSRNTLLDNMYTLQTTVLDNSIASNS</sequence>
<accession>A0A9D4GPP8</accession>
<evidence type="ECO:0000313" key="1">
    <source>
        <dbReference type="EMBL" id="KAH3819478.1"/>
    </source>
</evidence>
<proteinExistence type="predicted"/>
<dbReference type="AlphaFoldDB" id="A0A9D4GPP8"/>
<gene>
    <name evidence="1" type="ORF">DPMN_121215</name>
</gene>
<dbReference type="EMBL" id="JAIWYP010000005">
    <property type="protein sequence ID" value="KAH3819478.1"/>
    <property type="molecule type" value="Genomic_DNA"/>
</dbReference>
<evidence type="ECO:0000313" key="2">
    <source>
        <dbReference type="Proteomes" id="UP000828390"/>
    </source>
</evidence>
<reference evidence="1" key="1">
    <citation type="journal article" date="2019" name="bioRxiv">
        <title>The Genome of the Zebra Mussel, Dreissena polymorpha: A Resource for Invasive Species Research.</title>
        <authorList>
            <person name="McCartney M.A."/>
            <person name="Auch B."/>
            <person name="Kono T."/>
            <person name="Mallez S."/>
            <person name="Zhang Y."/>
            <person name="Obille A."/>
            <person name="Becker A."/>
            <person name="Abrahante J.E."/>
            <person name="Garbe J."/>
            <person name="Badalamenti J.P."/>
            <person name="Herman A."/>
            <person name="Mangelson H."/>
            <person name="Liachko I."/>
            <person name="Sullivan S."/>
            <person name="Sone E.D."/>
            <person name="Koren S."/>
            <person name="Silverstein K.A.T."/>
            <person name="Beckman K.B."/>
            <person name="Gohl D.M."/>
        </authorList>
    </citation>
    <scope>NUCLEOTIDE SEQUENCE</scope>
    <source>
        <strain evidence="1">Duluth1</strain>
        <tissue evidence="1">Whole animal</tissue>
    </source>
</reference>
<reference evidence="1" key="2">
    <citation type="submission" date="2020-11" db="EMBL/GenBank/DDBJ databases">
        <authorList>
            <person name="McCartney M.A."/>
            <person name="Auch B."/>
            <person name="Kono T."/>
            <person name="Mallez S."/>
            <person name="Becker A."/>
            <person name="Gohl D.M."/>
            <person name="Silverstein K.A.T."/>
            <person name="Koren S."/>
            <person name="Bechman K.B."/>
            <person name="Herman A."/>
            <person name="Abrahante J.E."/>
            <person name="Garbe J."/>
        </authorList>
    </citation>
    <scope>NUCLEOTIDE SEQUENCE</scope>
    <source>
        <strain evidence="1">Duluth1</strain>
        <tissue evidence="1">Whole animal</tissue>
    </source>
</reference>
<name>A0A9D4GPP8_DREPO</name>
<organism evidence="1 2">
    <name type="scientific">Dreissena polymorpha</name>
    <name type="common">Zebra mussel</name>
    <name type="synonym">Mytilus polymorpha</name>
    <dbReference type="NCBI Taxonomy" id="45954"/>
    <lineage>
        <taxon>Eukaryota</taxon>
        <taxon>Metazoa</taxon>
        <taxon>Spiralia</taxon>
        <taxon>Lophotrochozoa</taxon>
        <taxon>Mollusca</taxon>
        <taxon>Bivalvia</taxon>
        <taxon>Autobranchia</taxon>
        <taxon>Heteroconchia</taxon>
        <taxon>Euheterodonta</taxon>
        <taxon>Imparidentia</taxon>
        <taxon>Neoheterodontei</taxon>
        <taxon>Myida</taxon>
        <taxon>Dreissenoidea</taxon>
        <taxon>Dreissenidae</taxon>
        <taxon>Dreissena</taxon>
    </lineage>
</organism>
<protein>
    <submittedName>
        <fullName evidence="1">Uncharacterized protein</fullName>
    </submittedName>
</protein>
<keyword evidence="2" id="KW-1185">Reference proteome</keyword>
<comment type="caution">
    <text evidence="1">The sequence shown here is derived from an EMBL/GenBank/DDBJ whole genome shotgun (WGS) entry which is preliminary data.</text>
</comment>
<dbReference type="Proteomes" id="UP000828390">
    <property type="component" value="Unassembled WGS sequence"/>
</dbReference>